<dbReference type="InterPro" id="IPR006638">
    <property type="entry name" value="Elp3/MiaA/NifB-like_rSAM"/>
</dbReference>
<dbReference type="InterPro" id="IPR013785">
    <property type="entry name" value="Aldolase_TIM"/>
</dbReference>
<keyword evidence="2" id="KW-0949">S-adenosyl-L-methionine</keyword>
<dbReference type="AlphaFoldDB" id="A0A0F9UQM9"/>
<reference evidence="7" key="1">
    <citation type="journal article" date="2015" name="Nature">
        <title>Complex archaea that bridge the gap between prokaryotes and eukaryotes.</title>
        <authorList>
            <person name="Spang A."/>
            <person name="Saw J.H."/>
            <person name="Jorgensen S.L."/>
            <person name="Zaremba-Niedzwiedzka K."/>
            <person name="Martijn J."/>
            <person name="Lind A.E."/>
            <person name="van Eijk R."/>
            <person name="Schleper C."/>
            <person name="Guy L."/>
            <person name="Ettema T.J."/>
        </authorList>
    </citation>
    <scope>NUCLEOTIDE SEQUENCE</scope>
</reference>
<dbReference type="GO" id="GO:0051536">
    <property type="term" value="F:iron-sulfur cluster binding"/>
    <property type="evidence" value="ECO:0007669"/>
    <property type="project" value="UniProtKB-KW"/>
</dbReference>
<evidence type="ECO:0000256" key="2">
    <source>
        <dbReference type="ARBA" id="ARBA00022691"/>
    </source>
</evidence>
<keyword evidence="5" id="KW-0411">Iron-sulfur</keyword>
<protein>
    <recommendedName>
        <fullName evidence="6">Elp3/MiaA/NifB-like radical SAM core domain-containing protein</fullName>
    </recommendedName>
</protein>
<dbReference type="GO" id="GO:0003824">
    <property type="term" value="F:catalytic activity"/>
    <property type="evidence" value="ECO:0007669"/>
    <property type="project" value="InterPro"/>
</dbReference>
<accession>A0A0F9UQM9</accession>
<dbReference type="SUPFAM" id="SSF102114">
    <property type="entry name" value="Radical SAM enzymes"/>
    <property type="match status" value="1"/>
</dbReference>
<comment type="caution">
    <text evidence="7">The sequence shown here is derived from an EMBL/GenBank/DDBJ whole genome shotgun (WGS) entry which is preliminary data.</text>
</comment>
<dbReference type="PANTHER" id="PTHR43409:SF16">
    <property type="entry name" value="SLR0320 PROTEIN"/>
    <property type="match status" value="1"/>
</dbReference>
<name>A0A0F9UQM9_9ZZZZ</name>
<evidence type="ECO:0000256" key="1">
    <source>
        <dbReference type="ARBA" id="ARBA00001966"/>
    </source>
</evidence>
<feature type="domain" description="Elp3/MiaA/NifB-like radical SAM core" evidence="6">
    <location>
        <begin position="178"/>
        <end position="381"/>
    </location>
</feature>
<dbReference type="InterPro" id="IPR051198">
    <property type="entry name" value="BchE-like"/>
</dbReference>
<dbReference type="SFLD" id="SFLDG01082">
    <property type="entry name" value="B12-binding_domain_containing"/>
    <property type="match status" value="1"/>
</dbReference>
<evidence type="ECO:0000313" key="7">
    <source>
        <dbReference type="EMBL" id="KKN63471.1"/>
    </source>
</evidence>
<dbReference type="CDD" id="cd01335">
    <property type="entry name" value="Radical_SAM"/>
    <property type="match status" value="1"/>
</dbReference>
<evidence type="ECO:0000256" key="5">
    <source>
        <dbReference type="ARBA" id="ARBA00023014"/>
    </source>
</evidence>
<evidence type="ECO:0000259" key="6">
    <source>
        <dbReference type="SMART" id="SM00729"/>
    </source>
</evidence>
<evidence type="ECO:0000256" key="4">
    <source>
        <dbReference type="ARBA" id="ARBA00023004"/>
    </source>
</evidence>
<dbReference type="SFLD" id="SFLDS00029">
    <property type="entry name" value="Radical_SAM"/>
    <property type="match status" value="1"/>
</dbReference>
<proteinExistence type="predicted"/>
<dbReference type="PANTHER" id="PTHR43409">
    <property type="entry name" value="ANAEROBIC MAGNESIUM-PROTOPORPHYRIN IX MONOMETHYL ESTER CYCLASE-RELATED"/>
    <property type="match status" value="1"/>
</dbReference>
<organism evidence="7">
    <name type="scientific">marine sediment metagenome</name>
    <dbReference type="NCBI Taxonomy" id="412755"/>
    <lineage>
        <taxon>unclassified sequences</taxon>
        <taxon>metagenomes</taxon>
        <taxon>ecological metagenomes</taxon>
    </lineage>
</organism>
<dbReference type="Pfam" id="PF04055">
    <property type="entry name" value="Radical_SAM"/>
    <property type="match status" value="1"/>
</dbReference>
<gene>
    <name evidence="7" type="ORF">LCGC14_0501320</name>
</gene>
<keyword evidence="3" id="KW-0479">Metal-binding</keyword>
<dbReference type="GO" id="GO:0005829">
    <property type="term" value="C:cytosol"/>
    <property type="evidence" value="ECO:0007669"/>
    <property type="project" value="TreeGrafter"/>
</dbReference>
<keyword evidence="4" id="KW-0408">Iron</keyword>
<dbReference type="EMBL" id="LAZR01000588">
    <property type="protein sequence ID" value="KKN63471.1"/>
    <property type="molecule type" value="Genomic_DNA"/>
</dbReference>
<dbReference type="SMART" id="SM00729">
    <property type="entry name" value="Elp3"/>
    <property type="match status" value="1"/>
</dbReference>
<sequence length="459" mass="52229">MESIFCISAGQLIVKKQNHKINKQNKYLNYGLLSLATILKTKGWSPVQLHGHFDHPTVIIAECLKLGLSKLSIYPILISIPSFYAISWVNEFIDLVKNINSKIKVIIGGRWVIADRPDLMSNLVPRADKIVSGVAESKIEELIYSMTQTISKTDSREKVLSTSHSKLDYSLLLKREIYQPRLEVSRGCGMGCSFCQERDEKLLPLKPASLVINEVKDILLEDDLNKMNFYFESSMFIPNIKWIEQLHRSIQESGILFSWRTESRVDTIQAKHIPDLAKAGLKVIDLGLESASPVQLITMKKTSNPKSYLEKASRLIKTCYEHGVVVKVNLLLTAGETMSTITQTLDWLDNHKTYIRGLSVGPVIVFGWDADNENYLNELCAAGASFSHSPTTGIKHLNLSKEISYEKSISLSNEISRDFMRAEDYFYLKSFSYFSRYYSFEDFIQDVKAEKRDYSFSVI</sequence>
<dbReference type="Gene3D" id="3.20.20.70">
    <property type="entry name" value="Aldolase class I"/>
    <property type="match status" value="1"/>
</dbReference>
<dbReference type="InterPro" id="IPR007197">
    <property type="entry name" value="rSAM"/>
</dbReference>
<evidence type="ECO:0000256" key="3">
    <source>
        <dbReference type="ARBA" id="ARBA00022723"/>
    </source>
</evidence>
<dbReference type="InterPro" id="IPR058240">
    <property type="entry name" value="rSAM_sf"/>
</dbReference>
<dbReference type="GO" id="GO:0046872">
    <property type="term" value="F:metal ion binding"/>
    <property type="evidence" value="ECO:0007669"/>
    <property type="project" value="UniProtKB-KW"/>
</dbReference>
<comment type="cofactor">
    <cofactor evidence="1">
        <name>[4Fe-4S] cluster</name>
        <dbReference type="ChEBI" id="CHEBI:49883"/>
    </cofactor>
</comment>